<organism evidence="1 2">
    <name type="scientific">Mycobacteroides abscessus 1948</name>
    <dbReference type="NCBI Taxonomy" id="1299323"/>
    <lineage>
        <taxon>Bacteria</taxon>
        <taxon>Bacillati</taxon>
        <taxon>Actinomycetota</taxon>
        <taxon>Actinomycetes</taxon>
        <taxon>Mycobacteriales</taxon>
        <taxon>Mycobacteriaceae</taxon>
        <taxon>Mycobacteroides</taxon>
        <taxon>Mycobacteroides abscessus</taxon>
    </lineage>
</organism>
<sequence>MIGGIGDGTPDGIADGRWTASHDGQCAGVASGLRVAGASDVADLEMLYPITFNGHIEQ</sequence>
<evidence type="ECO:0000313" key="2">
    <source>
        <dbReference type="Proteomes" id="UP000021210"/>
    </source>
</evidence>
<dbReference type="Proteomes" id="UP000021210">
    <property type="component" value="Unassembled WGS sequence"/>
</dbReference>
<dbReference type="EMBL" id="JAOH01000002">
    <property type="protein sequence ID" value="EUA61366.1"/>
    <property type="molecule type" value="Genomic_DNA"/>
</dbReference>
<proteinExistence type="predicted"/>
<accession>A0A829QGI1</accession>
<name>A0A829QGI1_9MYCO</name>
<reference evidence="1 2" key="1">
    <citation type="submission" date="2013-12" db="EMBL/GenBank/DDBJ databases">
        <authorList>
            <person name="Zelazny A."/>
            <person name="Olivier K."/>
            <person name="Holland S."/>
            <person name="Lenaerts A."/>
            <person name="Ordway D."/>
            <person name="DeGroote M.A."/>
            <person name="Parker T."/>
            <person name="Sizemore C."/>
            <person name="Tallon L.J."/>
            <person name="Sadzewicz L.K."/>
            <person name="Sengamalay N."/>
            <person name="Fraser C.M."/>
            <person name="Hine E."/>
            <person name="Shefchek K.A."/>
            <person name="Das S.P."/>
            <person name="Tettelin H."/>
        </authorList>
    </citation>
    <scope>NUCLEOTIDE SEQUENCE [LARGE SCALE GENOMIC DNA]</scope>
    <source>
        <strain evidence="1 2">1948</strain>
    </source>
</reference>
<comment type="caution">
    <text evidence="1">The sequence shown here is derived from an EMBL/GenBank/DDBJ whole genome shotgun (WGS) entry which is preliminary data.</text>
</comment>
<protein>
    <submittedName>
        <fullName evidence="1">Uncharacterized protein</fullName>
    </submittedName>
</protein>
<dbReference type="AlphaFoldDB" id="A0A829QGI1"/>
<gene>
    <name evidence="1" type="ORF">I542_1505</name>
</gene>
<evidence type="ECO:0000313" key="1">
    <source>
        <dbReference type="EMBL" id="EUA61366.1"/>
    </source>
</evidence>